<proteinExistence type="predicted"/>
<dbReference type="GO" id="GO:0004672">
    <property type="term" value="F:protein kinase activity"/>
    <property type="evidence" value="ECO:0007669"/>
    <property type="project" value="InterPro"/>
</dbReference>
<dbReference type="Pfam" id="PF07714">
    <property type="entry name" value="PK_Tyr_Ser-Thr"/>
    <property type="match status" value="1"/>
</dbReference>
<reference evidence="2" key="1">
    <citation type="submission" date="2021-06" db="EMBL/GenBank/DDBJ databases">
        <authorList>
            <person name="Kallberg Y."/>
            <person name="Tangrot J."/>
            <person name="Rosling A."/>
        </authorList>
    </citation>
    <scope>NUCLEOTIDE SEQUENCE</scope>
    <source>
        <strain evidence="2">AZ414A</strain>
    </source>
</reference>
<feature type="domain" description="Protein kinase" evidence="1">
    <location>
        <begin position="1"/>
        <end position="194"/>
    </location>
</feature>
<dbReference type="Proteomes" id="UP000789706">
    <property type="component" value="Unassembled WGS sequence"/>
</dbReference>
<dbReference type="OrthoDB" id="2313242at2759"/>
<dbReference type="InterPro" id="IPR011009">
    <property type="entry name" value="Kinase-like_dom_sf"/>
</dbReference>
<feature type="non-terminal residue" evidence="2">
    <location>
        <position position="194"/>
    </location>
</feature>
<dbReference type="SUPFAM" id="SSF56112">
    <property type="entry name" value="Protein kinase-like (PK-like)"/>
    <property type="match status" value="1"/>
</dbReference>
<protein>
    <submittedName>
        <fullName evidence="2">11429_t:CDS:1</fullName>
    </submittedName>
</protein>
<dbReference type="EMBL" id="CAJVPK010002441">
    <property type="protein sequence ID" value="CAG8613097.1"/>
    <property type="molecule type" value="Genomic_DNA"/>
</dbReference>
<evidence type="ECO:0000259" key="1">
    <source>
        <dbReference type="PROSITE" id="PS50011"/>
    </source>
</evidence>
<dbReference type="InterPro" id="IPR000719">
    <property type="entry name" value="Prot_kinase_dom"/>
</dbReference>
<sequence>DWEYNSIGKKVALKEIKDSIYDIVEFLKVDDLHKFLTKNFWDLRWRSKIDILLSIALGLETLHTKNLVHCDLHSGNILINDSFDLINYDLVIDLENTADNDVIRQLKIADENQKNTSKSQKQELFELFSYSSKLHPQSCYISRYIFTLYGLNDLLEDLKSGKSSDPNLLFKSNESTTSSVNTHDIAGEIEIQSK</sequence>
<dbReference type="AlphaFoldDB" id="A0A9N9CUI3"/>
<organism evidence="2 3">
    <name type="scientific">Diversispora eburnea</name>
    <dbReference type="NCBI Taxonomy" id="1213867"/>
    <lineage>
        <taxon>Eukaryota</taxon>
        <taxon>Fungi</taxon>
        <taxon>Fungi incertae sedis</taxon>
        <taxon>Mucoromycota</taxon>
        <taxon>Glomeromycotina</taxon>
        <taxon>Glomeromycetes</taxon>
        <taxon>Diversisporales</taxon>
        <taxon>Diversisporaceae</taxon>
        <taxon>Diversispora</taxon>
    </lineage>
</organism>
<accession>A0A9N9CUI3</accession>
<evidence type="ECO:0000313" key="2">
    <source>
        <dbReference type="EMBL" id="CAG8613097.1"/>
    </source>
</evidence>
<keyword evidence="3" id="KW-1185">Reference proteome</keyword>
<comment type="caution">
    <text evidence="2">The sequence shown here is derived from an EMBL/GenBank/DDBJ whole genome shotgun (WGS) entry which is preliminary data.</text>
</comment>
<name>A0A9N9CUI3_9GLOM</name>
<dbReference type="GO" id="GO:0005524">
    <property type="term" value="F:ATP binding"/>
    <property type="evidence" value="ECO:0007669"/>
    <property type="project" value="InterPro"/>
</dbReference>
<evidence type="ECO:0000313" key="3">
    <source>
        <dbReference type="Proteomes" id="UP000789706"/>
    </source>
</evidence>
<dbReference type="PROSITE" id="PS50011">
    <property type="entry name" value="PROTEIN_KINASE_DOM"/>
    <property type="match status" value="1"/>
</dbReference>
<dbReference type="Gene3D" id="1.10.510.10">
    <property type="entry name" value="Transferase(Phosphotransferase) domain 1"/>
    <property type="match status" value="1"/>
</dbReference>
<gene>
    <name evidence="2" type="ORF">DEBURN_LOCUS10062</name>
</gene>
<dbReference type="InterPro" id="IPR001245">
    <property type="entry name" value="Ser-Thr/Tyr_kinase_cat_dom"/>
</dbReference>